<sequence length="1029" mass="112929">PPPPPPSPSPRSQLSALLWKNAVVRSRTPKTTLCELLSPVLMMSVLVFAFDLSDVIRKSARAYHRLAVDLPGPVEDVLRLFGPDGLSFDDAVLAPDAACANEVEQYCAADAPLPDLGGALPGGARECLTARVPGSSDMPDLSRGCADSLAYWAPPLPESYPAEDDDRWSSEDASDEEKEANRERNTPSTGNSQANAVFELRRSLNRYLRSPLPTPSFDQYVGAGLLLAGSFEDKTYNELLNNNEYGREWGNLFTLGTLHIAPAGELADSLVSYLSSSTLTFSNITHRVHADVPAALAYIDGNLNERAFALVDLRDAVLDPADVDFTIRMNYTTLPNTNRVTDFISLGLNKKYQRYYLSGFLTIQRTLAEFVYATEHCVDPDAEDAELPFSPAADLYAMPMPTPDYEQNVFYTAVGYLLGLAISMGFLYPMSRLVKSVVEEKETRMKETMLILGVDPTVLWFSWVLTAYITFTIIAVMVTYVMSTSFLPASSSVLLFMYIWLFCASVIGFSFFVASFFSKAKLAAIVGPVALFASLMPRWIFYGTNRYEAENSKVWASLLPCTAFAFGADILSDYEYAEIGVQSFNMYEGAYSFNTCLSMMAFDAVFYFFLAWYCNMIIPSEYGVHKSPFFLIYPSFWAGVFQSVTRRAPAYSSLPNDTGSGMPTAPPTPRSDEQNFEPVDSTFTAQVQISHLSKHYAGAPGPAVDDLSLTMYENQIMCLLGHNGAGKTTTISVLTGLYPATGGDCTVFGNTLSEDLAKIRHSTGICPQHNILFPEMTVKEHIVFFNAIKGVTSTNESIEKAAAEVGLGDKLSALSATLSGGMKRKLSVAISLCGNPKFLLLDEPTSGMDPYSRRATWELLRKSKRGRVTLLTTHFMDEADILSDRIAVMKTGRLQCVGSSVFLKKRFGVGYNLTAVVESNTPSTQQGILNFLNHHVHNTEIVSVSGKEISFRLPSGSEDNFPALFSEFEEGGMRKQFAIGGYGISNTTLEEVFISLAKEDGARLSRPNNPLPLRPPSECESVAESEAES</sequence>
<comment type="caution">
    <text evidence="13">The sequence shown here is derived from an EMBL/GenBank/DDBJ whole genome shotgun (WGS) entry which is preliminary data.</text>
</comment>
<dbReference type="PROSITE" id="PS00211">
    <property type="entry name" value="ABC_TRANSPORTER_1"/>
    <property type="match status" value="1"/>
</dbReference>
<feature type="compositionally biased region" description="Acidic residues" evidence="10">
    <location>
        <begin position="161"/>
        <end position="178"/>
    </location>
</feature>
<keyword evidence="7" id="KW-0067">ATP-binding</keyword>
<proteinExistence type="inferred from homology"/>
<dbReference type="PANTHER" id="PTHR19229">
    <property type="entry name" value="ATP-BINDING CASSETTE TRANSPORTER SUBFAMILY A ABCA"/>
    <property type="match status" value="1"/>
</dbReference>
<evidence type="ECO:0000256" key="7">
    <source>
        <dbReference type="ARBA" id="ARBA00022840"/>
    </source>
</evidence>
<evidence type="ECO:0000256" key="8">
    <source>
        <dbReference type="ARBA" id="ARBA00022989"/>
    </source>
</evidence>
<feature type="transmembrane region" description="Helical" evidence="11">
    <location>
        <begin position="458"/>
        <end position="481"/>
    </location>
</feature>
<feature type="transmembrane region" description="Helical" evidence="11">
    <location>
        <begin position="591"/>
        <end position="613"/>
    </location>
</feature>
<dbReference type="InterPro" id="IPR003439">
    <property type="entry name" value="ABC_transporter-like_ATP-bd"/>
</dbReference>
<dbReference type="SUPFAM" id="SSF52540">
    <property type="entry name" value="P-loop containing nucleoside triphosphate hydrolases"/>
    <property type="match status" value="1"/>
</dbReference>
<evidence type="ECO:0000256" key="11">
    <source>
        <dbReference type="SAM" id="Phobius"/>
    </source>
</evidence>
<keyword evidence="5" id="KW-0677">Repeat</keyword>
<reference evidence="13 14" key="1">
    <citation type="journal article" date="2023" name="Commun. Biol.">
        <title>Genome analysis of Parmales, the sister group of diatoms, reveals the evolutionary specialization of diatoms from phago-mixotrophs to photoautotrophs.</title>
        <authorList>
            <person name="Ban H."/>
            <person name="Sato S."/>
            <person name="Yoshikawa S."/>
            <person name="Yamada K."/>
            <person name="Nakamura Y."/>
            <person name="Ichinomiya M."/>
            <person name="Sato N."/>
            <person name="Blanc-Mathieu R."/>
            <person name="Endo H."/>
            <person name="Kuwata A."/>
            <person name="Ogata H."/>
        </authorList>
    </citation>
    <scope>NUCLEOTIDE SEQUENCE [LARGE SCALE GENOMIC DNA]</scope>
</reference>
<dbReference type="Pfam" id="PF12698">
    <property type="entry name" value="ABC2_membrane_3"/>
    <property type="match status" value="1"/>
</dbReference>
<dbReference type="EMBL" id="BRYB01006490">
    <property type="protein sequence ID" value="GMI58826.1"/>
    <property type="molecule type" value="Genomic_DNA"/>
</dbReference>
<dbReference type="PROSITE" id="PS50893">
    <property type="entry name" value="ABC_TRANSPORTER_2"/>
    <property type="match status" value="1"/>
</dbReference>
<dbReference type="InterPro" id="IPR027417">
    <property type="entry name" value="P-loop_NTPase"/>
</dbReference>
<dbReference type="InterPro" id="IPR026082">
    <property type="entry name" value="ABCA"/>
</dbReference>
<feature type="transmembrane region" description="Helical" evidence="11">
    <location>
        <begin position="554"/>
        <end position="571"/>
    </location>
</feature>
<dbReference type="CDD" id="cd03263">
    <property type="entry name" value="ABC_subfamily_A"/>
    <property type="match status" value="1"/>
</dbReference>
<keyword evidence="8 11" id="KW-1133">Transmembrane helix</keyword>
<feature type="region of interest" description="Disordered" evidence="10">
    <location>
        <begin position="1003"/>
        <end position="1029"/>
    </location>
</feature>
<dbReference type="SMART" id="SM00382">
    <property type="entry name" value="AAA"/>
    <property type="match status" value="1"/>
</dbReference>
<feature type="transmembrane region" description="Helical" evidence="11">
    <location>
        <begin position="522"/>
        <end position="542"/>
    </location>
</feature>
<dbReference type="InterPro" id="IPR003593">
    <property type="entry name" value="AAA+_ATPase"/>
</dbReference>
<feature type="transmembrane region" description="Helical" evidence="11">
    <location>
        <begin position="493"/>
        <end position="516"/>
    </location>
</feature>
<feature type="non-terminal residue" evidence="13">
    <location>
        <position position="1"/>
    </location>
</feature>
<accession>A0ABQ6NFQ5</accession>
<evidence type="ECO:0000256" key="4">
    <source>
        <dbReference type="ARBA" id="ARBA00022692"/>
    </source>
</evidence>
<evidence type="ECO:0000256" key="9">
    <source>
        <dbReference type="ARBA" id="ARBA00023136"/>
    </source>
</evidence>
<protein>
    <recommendedName>
        <fullName evidence="12">ABC transporter domain-containing protein</fullName>
    </recommendedName>
</protein>
<keyword evidence="14" id="KW-1185">Reference proteome</keyword>
<evidence type="ECO:0000259" key="12">
    <source>
        <dbReference type="PROSITE" id="PS50893"/>
    </source>
</evidence>
<feature type="domain" description="ABC transporter" evidence="12">
    <location>
        <begin position="687"/>
        <end position="916"/>
    </location>
</feature>
<evidence type="ECO:0000256" key="5">
    <source>
        <dbReference type="ARBA" id="ARBA00022737"/>
    </source>
</evidence>
<dbReference type="PANTHER" id="PTHR19229:SF36">
    <property type="entry name" value="ATP-BINDING CASSETTE SUB-FAMILY A MEMBER 2"/>
    <property type="match status" value="1"/>
</dbReference>
<dbReference type="InterPro" id="IPR017871">
    <property type="entry name" value="ABC_transporter-like_CS"/>
</dbReference>
<evidence type="ECO:0000313" key="14">
    <source>
        <dbReference type="Proteomes" id="UP001165060"/>
    </source>
</evidence>
<keyword evidence="4 11" id="KW-0812">Transmembrane</keyword>
<keyword evidence="6" id="KW-0547">Nucleotide-binding</keyword>
<evidence type="ECO:0000313" key="13">
    <source>
        <dbReference type="EMBL" id="GMI58826.1"/>
    </source>
</evidence>
<keyword evidence="3" id="KW-0813">Transport</keyword>
<evidence type="ECO:0000256" key="6">
    <source>
        <dbReference type="ARBA" id="ARBA00022741"/>
    </source>
</evidence>
<evidence type="ECO:0000256" key="1">
    <source>
        <dbReference type="ARBA" id="ARBA00004141"/>
    </source>
</evidence>
<organism evidence="13 14">
    <name type="scientific">Tetraparma gracilis</name>
    <dbReference type="NCBI Taxonomy" id="2962635"/>
    <lineage>
        <taxon>Eukaryota</taxon>
        <taxon>Sar</taxon>
        <taxon>Stramenopiles</taxon>
        <taxon>Ochrophyta</taxon>
        <taxon>Bolidophyceae</taxon>
        <taxon>Parmales</taxon>
        <taxon>Triparmaceae</taxon>
        <taxon>Tetraparma</taxon>
    </lineage>
</organism>
<feature type="region of interest" description="Disordered" evidence="10">
    <location>
        <begin position="156"/>
        <end position="194"/>
    </location>
</feature>
<keyword evidence="9 11" id="KW-0472">Membrane</keyword>
<name>A0ABQ6NFQ5_9STRA</name>
<dbReference type="Pfam" id="PF00005">
    <property type="entry name" value="ABC_tran"/>
    <property type="match status" value="1"/>
</dbReference>
<dbReference type="Gene3D" id="3.40.50.300">
    <property type="entry name" value="P-loop containing nucleotide triphosphate hydrolases"/>
    <property type="match status" value="1"/>
</dbReference>
<dbReference type="Proteomes" id="UP001165060">
    <property type="component" value="Unassembled WGS sequence"/>
</dbReference>
<evidence type="ECO:0000256" key="10">
    <source>
        <dbReference type="SAM" id="MobiDB-lite"/>
    </source>
</evidence>
<gene>
    <name evidence="13" type="ORF">TeGR_g2438</name>
</gene>
<comment type="similarity">
    <text evidence="2">Belongs to the ABC transporter superfamily. ABCA family.</text>
</comment>
<evidence type="ECO:0000256" key="2">
    <source>
        <dbReference type="ARBA" id="ARBA00008869"/>
    </source>
</evidence>
<evidence type="ECO:0000256" key="3">
    <source>
        <dbReference type="ARBA" id="ARBA00022448"/>
    </source>
</evidence>
<feature type="non-terminal residue" evidence="13">
    <location>
        <position position="1029"/>
    </location>
</feature>
<dbReference type="InterPro" id="IPR013525">
    <property type="entry name" value="ABC2_TM"/>
</dbReference>
<feature type="region of interest" description="Disordered" evidence="10">
    <location>
        <begin position="652"/>
        <end position="676"/>
    </location>
</feature>
<comment type="subcellular location">
    <subcellularLocation>
        <location evidence="1">Membrane</location>
        <topology evidence="1">Multi-pass membrane protein</topology>
    </subcellularLocation>
</comment>
<feature type="transmembrane region" description="Helical" evidence="11">
    <location>
        <begin position="408"/>
        <end position="428"/>
    </location>
</feature>